<dbReference type="InterPro" id="IPR011990">
    <property type="entry name" value="TPR-like_helical_dom_sf"/>
</dbReference>
<dbReference type="InterPro" id="IPR001315">
    <property type="entry name" value="CARD"/>
</dbReference>
<dbReference type="Proteomes" id="UP001195483">
    <property type="component" value="Unassembled WGS sequence"/>
</dbReference>
<accession>A0AAE0S426</accession>
<sequence>MLYERNVISDDDLEELSKKDISRHDRVCKLLRILREKPEQEFVSEQFRLSLKAKHEHLLTAGDDDGLEQYLTCRCHNNTEGKVRRKRTLGRETLSKTTRYASYSKRRTAMDITEKEPDEKSSERMQKTFLTFKMNIKDACYGLEDKIYIRKRRNTSMRKLNTLITKQSNKIQAEAYHNEGRNVKRIKVIDQREKMKLYESRSSMFLSKSNCEKSPSQNLIVRQMPMVLPNNKMLMRNSAKLWRILYGLMARGEWDKFNNFFNEGLKKLRDNADLMIQLYRSQMSACTFYRSDPAKAQEMFEKAMELVPNTSMSTWHLGRILPLKVEMYVQKMKFSNASILLEQAHQATTLLSPCMPTGNVYFFQGIYLSALLRCTRRDTQSAASIVERVKQCFLIAIQHYEQDTLFALKPIIGQVYLFLALFSLGIDYTKIRYSQTHNACANDIILAQYYLDLFESCCWEDSTNWSQMLFFIARGEQFQQRKNFKRSMDYFKHARKCSVLGNFNAHRGFIDNTLQLIQEKLKEQALIECSQHHFDATLQSLMDISDDSK</sequence>
<dbReference type="InterPro" id="IPR011029">
    <property type="entry name" value="DEATH-like_dom_sf"/>
</dbReference>
<dbReference type="Gene3D" id="1.10.533.10">
    <property type="entry name" value="Death Domain, Fas"/>
    <property type="match status" value="1"/>
</dbReference>
<dbReference type="Gene3D" id="1.25.40.10">
    <property type="entry name" value="Tetratricopeptide repeat domain"/>
    <property type="match status" value="1"/>
</dbReference>
<dbReference type="CDD" id="cd01671">
    <property type="entry name" value="CARD"/>
    <property type="match status" value="1"/>
</dbReference>
<proteinExistence type="predicted"/>
<evidence type="ECO:0000313" key="3">
    <source>
        <dbReference type="Proteomes" id="UP001195483"/>
    </source>
</evidence>
<reference evidence="2" key="2">
    <citation type="journal article" date="2021" name="Genome Biol. Evol.">
        <title>Developing a high-quality reference genome for a parasitic bivalve with doubly uniparental inheritance (Bivalvia: Unionida).</title>
        <authorList>
            <person name="Smith C.H."/>
        </authorList>
    </citation>
    <scope>NUCLEOTIDE SEQUENCE</scope>
    <source>
        <strain evidence="2">CHS0354</strain>
        <tissue evidence="2">Mantle</tissue>
    </source>
</reference>
<feature type="domain" description="CARD" evidence="1">
    <location>
        <begin position="1"/>
        <end position="40"/>
    </location>
</feature>
<protein>
    <recommendedName>
        <fullName evidence="1">CARD domain-containing protein</fullName>
    </recommendedName>
</protein>
<dbReference type="PROSITE" id="PS50209">
    <property type="entry name" value="CARD"/>
    <property type="match status" value="1"/>
</dbReference>
<name>A0AAE0S426_9BIVA</name>
<comment type="caution">
    <text evidence="2">The sequence shown here is derived from an EMBL/GenBank/DDBJ whole genome shotgun (WGS) entry which is preliminary data.</text>
</comment>
<gene>
    <name evidence="2" type="ORF">CHS0354_024936</name>
</gene>
<evidence type="ECO:0000259" key="1">
    <source>
        <dbReference type="PROSITE" id="PS50209"/>
    </source>
</evidence>
<evidence type="ECO:0000313" key="2">
    <source>
        <dbReference type="EMBL" id="KAK3585022.1"/>
    </source>
</evidence>
<reference evidence="2" key="3">
    <citation type="submission" date="2023-05" db="EMBL/GenBank/DDBJ databases">
        <authorList>
            <person name="Smith C.H."/>
        </authorList>
    </citation>
    <scope>NUCLEOTIDE SEQUENCE</scope>
    <source>
        <strain evidence="2">CHS0354</strain>
        <tissue evidence="2">Mantle</tissue>
    </source>
</reference>
<dbReference type="EMBL" id="JAEAOA010001475">
    <property type="protein sequence ID" value="KAK3585022.1"/>
    <property type="molecule type" value="Genomic_DNA"/>
</dbReference>
<dbReference type="GO" id="GO:0042981">
    <property type="term" value="P:regulation of apoptotic process"/>
    <property type="evidence" value="ECO:0007669"/>
    <property type="project" value="InterPro"/>
</dbReference>
<organism evidence="2 3">
    <name type="scientific">Potamilus streckersoni</name>
    <dbReference type="NCBI Taxonomy" id="2493646"/>
    <lineage>
        <taxon>Eukaryota</taxon>
        <taxon>Metazoa</taxon>
        <taxon>Spiralia</taxon>
        <taxon>Lophotrochozoa</taxon>
        <taxon>Mollusca</taxon>
        <taxon>Bivalvia</taxon>
        <taxon>Autobranchia</taxon>
        <taxon>Heteroconchia</taxon>
        <taxon>Palaeoheterodonta</taxon>
        <taxon>Unionida</taxon>
        <taxon>Unionoidea</taxon>
        <taxon>Unionidae</taxon>
        <taxon>Ambleminae</taxon>
        <taxon>Lampsilini</taxon>
        <taxon>Potamilus</taxon>
    </lineage>
</organism>
<keyword evidence="3" id="KW-1185">Reference proteome</keyword>
<reference evidence="2" key="1">
    <citation type="journal article" date="2021" name="Genome Biol. Evol.">
        <title>A High-Quality Reference Genome for a Parasitic Bivalve with Doubly Uniparental Inheritance (Bivalvia: Unionida).</title>
        <authorList>
            <person name="Smith C.H."/>
        </authorList>
    </citation>
    <scope>NUCLEOTIDE SEQUENCE</scope>
    <source>
        <strain evidence="2">CHS0354</strain>
    </source>
</reference>
<dbReference type="AlphaFoldDB" id="A0AAE0S426"/>